<dbReference type="GO" id="GO:0005096">
    <property type="term" value="F:GTPase activator activity"/>
    <property type="evidence" value="ECO:0007669"/>
    <property type="project" value="UniProtKB-KW"/>
</dbReference>
<evidence type="ECO:0000256" key="2">
    <source>
        <dbReference type="ARBA" id="ARBA00022553"/>
    </source>
</evidence>
<keyword evidence="4" id="KW-1185">Reference proteome</keyword>
<organism evidence="4 5">
    <name type="scientific">Panagrellus redivivus</name>
    <name type="common">Microworm</name>
    <dbReference type="NCBI Taxonomy" id="6233"/>
    <lineage>
        <taxon>Eukaryota</taxon>
        <taxon>Metazoa</taxon>
        <taxon>Ecdysozoa</taxon>
        <taxon>Nematoda</taxon>
        <taxon>Chromadorea</taxon>
        <taxon>Rhabditida</taxon>
        <taxon>Tylenchina</taxon>
        <taxon>Panagrolaimomorpha</taxon>
        <taxon>Panagrolaimoidea</taxon>
        <taxon>Panagrolaimidae</taxon>
        <taxon>Panagrellus</taxon>
    </lineage>
</organism>
<dbReference type="SUPFAM" id="SSF48350">
    <property type="entry name" value="GTPase activation domain, GAP"/>
    <property type="match status" value="1"/>
</dbReference>
<reference evidence="4" key="1">
    <citation type="journal article" date="2013" name="Genetics">
        <title>The draft genome and transcriptome of Panagrellus redivivus are shaped by the harsh demands of a free-living lifestyle.</title>
        <authorList>
            <person name="Srinivasan J."/>
            <person name="Dillman A.R."/>
            <person name="Macchietto M.G."/>
            <person name="Heikkinen L."/>
            <person name="Lakso M."/>
            <person name="Fracchia K.M."/>
            <person name="Antoshechkin I."/>
            <person name="Mortazavi A."/>
            <person name="Wong G."/>
            <person name="Sternberg P.W."/>
        </authorList>
    </citation>
    <scope>NUCLEOTIDE SEQUENCE [LARGE SCALE GENOMIC DNA]</scope>
    <source>
        <strain evidence="4">MT8872</strain>
    </source>
</reference>
<evidence type="ECO:0000256" key="1">
    <source>
        <dbReference type="ARBA" id="ARBA00022468"/>
    </source>
</evidence>
<dbReference type="SMART" id="SM00323">
    <property type="entry name" value="RasGAP"/>
    <property type="match status" value="1"/>
</dbReference>
<proteinExistence type="predicted"/>
<dbReference type="WBParaSite" id="Pan_g7906.t1">
    <property type="protein sequence ID" value="Pan_g7906.t1"/>
    <property type="gene ID" value="Pan_g7906"/>
</dbReference>
<evidence type="ECO:0000313" key="5">
    <source>
        <dbReference type="WBParaSite" id="Pan_g7906.t1"/>
    </source>
</evidence>
<dbReference type="InterPro" id="IPR008936">
    <property type="entry name" value="Rho_GTPase_activation_prot"/>
</dbReference>
<dbReference type="Proteomes" id="UP000492821">
    <property type="component" value="Unassembled WGS sequence"/>
</dbReference>
<name>A0A7E5A0U9_PANRE</name>
<accession>A0A7E5A0U9</accession>
<evidence type="ECO:0000259" key="3">
    <source>
        <dbReference type="PROSITE" id="PS50018"/>
    </source>
</evidence>
<dbReference type="PANTHER" id="PTHR10194">
    <property type="entry name" value="RAS GTPASE-ACTIVATING PROTEINS"/>
    <property type="match status" value="1"/>
</dbReference>
<dbReference type="InterPro" id="IPR001936">
    <property type="entry name" value="RasGAP_dom"/>
</dbReference>
<dbReference type="Gene3D" id="1.10.506.10">
    <property type="entry name" value="GTPase Activation - p120gap, domain 1"/>
    <property type="match status" value="2"/>
</dbReference>
<feature type="domain" description="Ras-GAP" evidence="3">
    <location>
        <begin position="1160"/>
        <end position="1352"/>
    </location>
</feature>
<keyword evidence="2" id="KW-0597">Phosphoprotein</keyword>
<dbReference type="PROSITE" id="PS50018">
    <property type="entry name" value="RAS_GTPASE_ACTIV_2"/>
    <property type="match status" value="1"/>
</dbReference>
<reference evidence="5" key="2">
    <citation type="submission" date="2020-10" db="UniProtKB">
        <authorList>
            <consortium name="WormBaseParasite"/>
        </authorList>
    </citation>
    <scope>IDENTIFICATION</scope>
</reference>
<dbReference type="PANTHER" id="PTHR10194:SF142">
    <property type="entry name" value="NEUROFIBROMIN"/>
    <property type="match status" value="1"/>
</dbReference>
<sequence>MSSQFQKQKPVEWISSLIQRYQDQLPTNTGKPIDRETRQLLNTSHTCIINVSKHHLHLVILALVRVLKGVNSSRWTSEVALSQSRLIVLQTLLECLSEAEPTSGRNVERECCMKNVLEEMWNLMFCTRHGPIRSKATAIVARVGALHSGLMMSRLERALQALKAEECDEEQNDLALAHINIMSNVVFSSEYIVKTITLINQLWPVRKEHLESVCNMLQSVLWKWIEGNPAQFSTLQHTSTSTQMTDVCDALFISMNTNELRRRALCWPVQMMMIAISPVGLCSLDSTAQQDGENVYVNLPPIVIAKKQFLDLIVATVQGYVTATRPIWTSQVQYACHAAVNLCKCSTFVTLSDFFIFTVVQSLIEHVKCVFLTGFRPREMDRKILVDCFVSLFRLKFDNEMFRVVLSPSQTILQLVLVEALCTISTQPRLHWWPKIDMIMSRSDQLRGLLMSTLEKVLESDPISSSSGHMPLSVSRSWQKMSGKFRVERGGGACTSSSDGSCSPQRLLIALLKLVTTQPLLLIRQRDEEEEGCIESLVSTLVLLVDHPQLHSSAMQALLALHSVIPHWNSQSPKQAMQAFFTVGSHMLFSVCQKLIHFQIPNAEHVITWLKAILQYRIDFVKRHVELVTEDQVDTMTTQSLIKFEAVCFLYLWSCDSDMVLCAWSLFELNSVHTAQLSSNLASTLSAHLSSHSNIITAGRVVLQKSIYKHLRTLPHANAALNEAWHESYRIWELYTNYFITNSKDHLDFIEHVTRIAAYSCTTTDMAQCMIDVWANISGFLCALSHLIYANEQNHVSSFLIKLLSVLRIETVNMRDVMCKNVKEFISFEMDYSLDHFILHTISQQLAQHTLNGQFVEHIIYILKNMLSRKPSVVLKTESTIQIISALLTYSEQPGIRLDPVTHVETISTKSSGSSGSSNQGNATTKAITLVKKLSGLISLIIDNSTTQKIPTQAQSRLIEYFVNTLTALPGYTNTQLKCDAILSVLQALSKLLGNMSIALSPINFNKVFNLLVETFSHAFVSSPLSHSSSVHTTVEYASHNALPSASTPMGENFPTSYNTESFANTEDYALTAVAHLVGGNLELGITRLIETAWTGEPKLRRWILEGICRVLSQKSSGSANTLSEVNAQQCELLKLITLISDDGGLPLVNSLISSLPNENIDQLSRVLVIAFSERRLLSELLWTVLIREAECVMSPSTLFRGSSLAAKIISYCFRVFGNAYLYETLSPLFQTMLKNPDKIYEIEQDRLFGGATVENGVEATSQVAELAFNLILSSESRFPYQLKSVCHAIYHVINSRFPNCGLSALGKILFLRFFNPAIVSPYENQMLTRRPTRAMSRGLTLISKILQGTVNQPTHPKESSMMHFQQMMLSKAEAVSNFLSVVALSETTETWIDSESPIQPSVNLPLLQNIHELFSANRCEIVRNLRLLATHTNLCSRIDALLHALPDQLPSRQLSALSDSCDPSLPAFYQINSETPSTDTAIFILVLRRILTTDLDGVKKQIEEKCSKGKIVCVIDCLCCEYPSNLSKLFPPSILSAVERFIVLFCSPKVFTQLNETHFSKVPVFFDLSPIAVHYDNLPPLTLRQMSTQAFSVYRAKILSANETDVVVKLIDNIVKIDRECRWRGRPITVSEIFPCAAFEQIELINSKTVTFLVNENHIISLRLEKARELVDKIFVMRSKNSVAACADVHIQLQANYKDVITLSLVNLVDNDVGVRCVAYRLLNTLNTALELGVSPQLQEAPCVFVPTNTTTFLSPVICTLVSNQPILLMSLLPKIVHHPNAIILMSALSETWPILTRLEDEQIHEVFALLISTTAEQTTFSSLMVNTVWPEIGKLDVIFGTLLNHMLQSPYPLDTLTEITQALVIHSHAFSNVIISRILGDLQASVDSNLPKLLAFLLVMTFNATNIDIETQLANVMQITICLAGSGSRFIRCTVFAIVCNVFHGFGTNCKYQLNEDFHRCLSIFLRQLNSDETLRLFNIIDFGSGQAVIDYVMRVVLEHDDLEIMTRSSTDGSLSEHQPGDASHEDDVKQQVSLSNIHQLVSLMMAMVVDIEKAVENSREWIAEWRTMARQWVFQSTISPNFQIRSLIAYSCLATSVSDGDVKAIVYMLLQVVKRRESLTSISGVTLSLIRLHTLTPSNSSIHRFVFWIAILLFQLEHATIYEYAIQLLHANLVNLDQMGVFEHTSIEKLTMDSRMHLEWDMKALDQYAGLSFKANFNFALVGYLLKGLRQPFLSTKVLQLIQLILRITAKCSHSNPFILTKETLPYLLALLPFDEKVQQRFRLGNSPDQQNTRSVLQPQWTIQGLQPPNVFTENPTISIWNEDEEEETAMLLDPNIINEEQLQSLTVTVLAILARSCPNVHLVLDYLLEAVSIFPSVVPVIECLLDQRIVGLVQSCHSVQMLSTVVRLIETSALEDSPAGITPQQVCSFLQQSGFAGLWRYAGAFLSPRASRQAINANLVSCLECIVACL</sequence>
<dbReference type="InterPro" id="IPR039360">
    <property type="entry name" value="Ras_GTPase"/>
</dbReference>
<protein>
    <submittedName>
        <fullName evidence="5">Ras-GAP domain-containing protein</fullName>
    </submittedName>
</protein>
<evidence type="ECO:0000313" key="4">
    <source>
        <dbReference type="Proteomes" id="UP000492821"/>
    </source>
</evidence>
<keyword evidence="1" id="KW-0343">GTPase activation</keyword>
<dbReference type="Pfam" id="PF00616">
    <property type="entry name" value="RasGAP"/>
    <property type="match status" value="1"/>
</dbReference>